<dbReference type="Proteomes" id="UP000006346">
    <property type="component" value="Chromosome"/>
</dbReference>
<dbReference type="AlphaFoldDB" id="G7W8X2"/>
<keyword evidence="3" id="KW-1185">Reference proteome</keyword>
<reference evidence="2 3" key="2">
    <citation type="journal article" date="2012" name="J. Bacteriol.">
        <title>Complete genome sequences of Desulfosporosinus orientis DSM765T, Desulfosporosinus youngiae DSM17734T, Desulfosporosinus meridiei DSM13257T, and Desulfosporosinus acidiphilus DSM22704T.</title>
        <authorList>
            <person name="Pester M."/>
            <person name="Brambilla E."/>
            <person name="Alazard D."/>
            <person name="Rattei T."/>
            <person name="Weinmaier T."/>
            <person name="Han J."/>
            <person name="Lucas S."/>
            <person name="Lapidus A."/>
            <person name="Cheng J.F."/>
            <person name="Goodwin L."/>
            <person name="Pitluck S."/>
            <person name="Peters L."/>
            <person name="Ovchinnikova G."/>
            <person name="Teshima H."/>
            <person name="Detter J.C."/>
            <person name="Han C.S."/>
            <person name="Tapia R."/>
            <person name="Land M.L."/>
            <person name="Hauser L."/>
            <person name="Kyrpides N.C."/>
            <person name="Ivanova N.N."/>
            <person name="Pagani I."/>
            <person name="Huntmann M."/>
            <person name="Wei C.L."/>
            <person name="Davenport K.W."/>
            <person name="Daligault H."/>
            <person name="Chain P.S."/>
            <person name="Chen A."/>
            <person name="Mavromatis K."/>
            <person name="Markowitz V."/>
            <person name="Szeto E."/>
            <person name="Mikhailova N."/>
            <person name="Pati A."/>
            <person name="Wagner M."/>
            <person name="Woyke T."/>
            <person name="Ollivier B."/>
            <person name="Klenk H.P."/>
            <person name="Spring S."/>
            <person name="Loy A."/>
        </authorList>
    </citation>
    <scope>NUCLEOTIDE SEQUENCE [LARGE SCALE GENOMIC DNA]</scope>
    <source>
        <strain evidence="3">ATCC 19365 / DSM 765 / NCIMB 8382 / VKM B-1628</strain>
    </source>
</reference>
<dbReference type="RefSeq" id="WP_014184989.1">
    <property type="nucleotide sequence ID" value="NC_016584.1"/>
</dbReference>
<sequence>MKPESKNTTDTEVQETRAEVPVQRQAPIAMSRFLFRKGNSSANITDNSNEGAQLNILPWRKRR</sequence>
<reference evidence="3" key="1">
    <citation type="submission" date="2011-11" db="EMBL/GenBank/DDBJ databases">
        <title>Complete sequence of Desulfosporosinus orientis DSM 765.</title>
        <authorList>
            <person name="Lucas S."/>
            <person name="Han J."/>
            <person name="Lapidus A."/>
            <person name="Cheng J.-F."/>
            <person name="Goodwin L."/>
            <person name="Pitluck S."/>
            <person name="Peters L."/>
            <person name="Ovchinnikova G."/>
            <person name="Teshima H."/>
            <person name="Detter J.C."/>
            <person name="Han C."/>
            <person name="Tapia R."/>
            <person name="Land M."/>
            <person name="Hauser L."/>
            <person name="Kyrpides N."/>
            <person name="Ivanova N."/>
            <person name="Pagani I."/>
            <person name="Pester M."/>
            <person name="Spring S."/>
            <person name="Ollivier B."/>
            <person name="Rattei T."/>
            <person name="Klenk H.-P."/>
            <person name="Wagner M."/>
            <person name="Loy A."/>
            <person name="Woyke T."/>
        </authorList>
    </citation>
    <scope>NUCLEOTIDE SEQUENCE [LARGE SCALE GENOMIC DNA]</scope>
    <source>
        <strain evidence="3">ATCC 19365 / DSM 765 / NCIMB 8382 / VKM B-1628</strain>
    </source>
</reference>
<accession>G7W8X2</accession>
<organism evidence="2 3">
    <name type="scientific">Desulfosporosinus orientis (strain ATCC 19365 / DSM 765 / NCIMB 8382 / VKM B-1628 / Singapore I)</name>
    <name type="common">Desulfotomaculum orientis</name>
    <dbReference type="NCBI Taxonomy" id="768706"/>
    <lineage>
        <taxon>Bacteria</taxon>
        <taxon>Bacillati</taxon>
        <taxon>Bacillota</taxon>
        <taxon>Clostridia</taxon>
        <taxon>Eubacteriales</taxon>
        <taxon>Desulfitobacteriaceae</taxon>
        <taxon>Desulfosporosinus</taxon>
    </lineage>
</organism>
<feature type="region of interest" description="Disordered" evidence="1">
    <location>
        <begin position="1"/>
        <end position="24"/>
    </location>
</feature>
<name>G7W8X2_DESOD</name>
<gene>
    <name evidence="2" type="ordered locus">Desor_2633</name>
</gene>
<dbReference type="HOGENOM" id="CLU_2878543_0_0_9"/>
<feature type="compositionally biased region" description="Polar residues" evidence="1">
    <location>
        <begin position="41"/>
        <end position="52"/>
    </location>
</feature>
<evidence type="ECO:0000313" key="3">
    <source>
        <dbReference type="Proteomes" id="UP000006346"/>
    </source>
</evidence>
<dbReference type="KEGG" id="dor:Desor_2633"/>
<evidence type="ECO:0000313" key="2">
    <source>
        <dbReference type="EMBL" id="AET68181.1"/>
    </source>
</evidence>
<dbReference type="PATRIC" id="fig|768706.3.peg.2645"/>
<proteinExistence type="predicted"/>
<protein>
    <submittedName>
        <fullName evidence="2">Uncharacterized protein</fullName>
    </submittedName>
</protein>
<feature type="region of interest" description="Disordered" evidence="1">
    <location>
        <begin position="41"/>
        <end position="63"/>
    </location>
</feature>
<feature type="compositionally biased region" description="Basic and acidic residues" evidence="1">
    <location>
        <begin position="1"/>
        <end position="18"/>
    </location>
</feature>
<evidence type="ECO:0000256" key="1">
    <source>
        <dbReference type="SAM" id="MobiDB-lite"/>
    </source>
</evidence>
<dbReference type="EMBL" id="CP003108">
    <property type="protein sequence ID" value="AET68181.1"/>
    <property type="molecule type" value="Genomic_DNA"/>
</dbReference>